<sequence>MSEDGRRRHYGAFYGLEELPSGERPRLAVLGNCQAEALRVAVATSEAVDSVRMPPVHELTEPDLPHLERVLAWADVVAGQRVSDGYRGLSIGTAQVRARLRPDARFVPLPNYFSTVLYPEQVLVRHEDEGVLDPPVVPYHDVRRLGRAAGWSGPDELPAEAVRDNAAASLAELERREEDQGSLRISDVVRGVGAAAGWTVDHPGNPVLLALAQRVVDEAVGPGRAVHDPGRTLLGSVLSPLRAEVLDALGLDGRPRPGWVVDGKEMSDEEVAEAHLAFYADHPRVVEVGIEKKGEVLRRLGWSP</sequence>
<keyword evidence="3" id="KW-1185">Reference proteome</keyword>
<evidence type="ECO:0000259" key="1">
    <source>
        <dbReference type="Pfam" id="PF18588"/>
    </source>
</evidence>
<gene>
    <name evidence="2" type="ORF">SAMN05421879_1204</name>
</gene>
<evidence type="ECO:0000313" key="2">
    <source>
        <dbReference type="EMBL" id="SOC57984.1"/>
    </source>
</evidence>
<protein>
    <recommendedName>
        <fullName evidence="1">Polysaccharide biosynthesis enzyme WcbI domain-containing protein</fullName>
    </recommendedName>
</protein>
<dbReference type="RefSeq" id="WP_097189277.1">
    <property type="nucleotide sequence ID" value="NZ_OBQK01000020.1"/>
</dbReference>
<dbReference type="InterPro" id="IPR041307">
    <property type="entry name" value="WcbI"/>
</dbReference>
<feature type="domain" description="Polysaccharide biosynthesis enzyme WcbI" evidence="1">
    <location>
        <begin position="27"/>
        <end position="218"/>
    </location>
</feature>
<dbReference type="AlphaFoldDB" id="A0A285VVB7"/>
<name>A0A285VVB7_9MICO</name>
<proteinExistence type="predicted"/>
<dbReference type="Proteomes" id="UP000219688">
    <property type="component" value="Unassembled WGS sequence"/>
</dbReference>
<accession>A0A285VVB7</accession>
<dbReference type="Gene3D" id="3.40.50.12080">
    <property type="match status" value="1"/>
</dbReference>
<dbReference type="Pfam" id="PF18588">
    <property type="entry name" value="WcbI"/>
    <property type="match status" value="1"/>
</dbReference>
<reference evidence="3" key="1">
    <citation type="submission" date="2017-08" db="EMBL/GenBank/DDBJ databases">
        <authorList>
            <person name="Varghese N."/>
            <person name="Submissions S."/>
        </authorList>
    </citation>
    <scope>NUCLEOTIDE SEQUENCE [LARGE SCALE GENOMIC DNA]</scope>
    <source>
        <strain evidence="3">USBA17B2</strain>
    </source>
</reference>
<dbReference type="EMBL" id="OBQK01000020">
    <property type="protein sequence ID" value="SOC57984.1"/>
    <property type="molecule type" value="Genomic_DNA"/>
</dbReference>
<evidence type="ECO:0000313" key="3">
    <source>
        <dbReference type="Proteomes" id="UP000219688"/>
    </source>
</evidence>
<dbReference type="STRING" id="1122622.GCA_000421185_01237"/>
<organism evidence="2 3">
    <name type="scientific">Ornithinimicrobium cerasi</name>
    <dbReference type="NCBI Taxonomy" id="2248773"/>
    <lineage>
        <taxon>Bacteria</taxon>
        <taxon>Bacillati</taxon>
        <taxon>Actinomycetota</taxon>
        <taxon>Actinomycetes</taxon>
        <taxon>Micrococcales</taxon>
        <taxon>Ornithinimicrobiaceae</taxon>
        <taxon>Ornithinimicrobium</taxon>
    </lineage>
</organism>